<evidence type="ECO:0000313" key="3">
    <source>
        <dbReference type="EMBL" id="RLV51104.1"/>
    </source>
</evidence>
<dbReference type="FunFam" id="3.40.630.30:FF:000047">
    <property type="entry name" value="Acetyltransferase, GNAT family"/>
    <property type="match status" value="1"/>
</dbReference>
<accession>A0A3L8P7I3</accession>
<dbReference type="AlphaFoldDB" id="A0A3L8P7I3"/>
<dbReference type="Pfam" id="PF13302">
    <property type="entry name" value="Acetyltransf_3"/>
    <property type="match status" value="1"/>
</dbReference>
<feature type="region of interest" description="Disordered" evidence="1">
    <location>
        <begin position="221"/>
        <end position="241"/>
    </location>
</feature>
<dbReference type="GO" id="GO:0008999">
    <property type="term" value="F:protein-N-terminal-alanine acetyltransferase activity"/>
    <property type="evidence" value="ECO:0007669"/>
    <property type="project" value="TreeGrafter"/>
</dbReference>
<proteinExistence type="predicted"/>
<evidence type="ECO:0000259" key="2">
    <source>
        <dbReference type="PROSITE" id="PS51186"/>
    </source>
</evidence>
<dbReference type="InterPro" id="IPR000182">
    <property type="entry name" value="GNAT_dom"/>
</dbReference>
<dbReference type="GO" id="GO:1990189">
    <property type="term" value="F:protein N-terminal-serine acetyltransferase activity"/>
    <property type="evidence" value="ECO:0007669"/>
    <property type="project" value="TreeGrafter"/>
</dbReference>
<dbReference type="InterPro" id="IPR051908">
    <property type="entry name" value="Ribosomal_N-acetyltransferase"/>
</dbReference>
<organism evidence="3 4">
    <name type="scientific">Nocardioides mangrovicus</name>
    <dbReference type="NCBI Taxonomy" id="2478913"/>
    <lineage>
        <taxon>Bacteria</taxon>
        <taxon>Bacillati</taxon>
        <taxon>Actinomycetota</taxon>
        <taxon>Actinomycetes</taxon>
        <taxon>Propionibacteriales</taxon>
        <taxon>Nocardioidaceae</taxon>
        <taxon>Nocardioides</taxon>
    </lineage>
</organism>
<reference evidence="3 4" key="1">
    <citation type="submission" date="2018-10" db="EMBL/GenBank/DDBJ databases">
        <title>Marmoricola sp. 4Q3S-7 whole genome shotgun sequence.</title>
        <authorList>
            <person name="Li F."/>
        </authorList>
    </citation>
    <scope>NUCLEOTIDE SEQUENCE [LARGE SCALE GENOMIC DNA]</scope>
    <source>
        <strain evidence="3 4">4Q3S-7</strain>
    </source>
</reference>
<dbReference type="PANTHER" id="PTHR43441:SF2">
    <property type="entry name" value="FAMILY ACETYLTRANSFERASE, PUTATIVE (AFU_ORTHOLOGUE AFUA_7G00850)-RELATED"/>
    <property type="match status" value="1"/>
</dbReference>
<dbReference type="OrthoDB" id="9795199at2"/>
<evidence type="ECO:0000256" key="1">
    <source>
        <dbReference type="SAM" id="MobiDB-lite"/>
    </source>
</evidence>
<protein>
    <submittedName>
        <fullName evidence="3">N-acetyltransferase</fullName>
    </submittedName>
</protein>
<comment type="caution">
    <text evidence="3">The sequence shown here is derived from an EMBL/GenBank/DDBJ whole genome shotgun (WGS) entry which is preliminary data.</text>
</comment>
<keyword evidence="3" id="KW-0808">Transferase</keyword>
<dbReference type="PANTHER" id="PTHR43441">
    <property type="entry name" value="RIBOSOMAL-PROTEIN-SERINE ACETYLTRANSFERASE"/>
    <property type="match status" value="1"/>
</dbReference>
<dbReference type="InterPro" id="IPR016181">
    <property type="entry name" value="Acyl_CoA_acyltransferase"/>
</dbReference>
<dbReference type="Gene3D" id="3.40.630.30">
    <property type="match status" value="1"/>
</dbReference>
<evidence type="ECO:0000313" key="4">
    <source>
        <dbReference type="Proteomes" id="UP000281708"/>
    </source>
</evidence>
<name>A0A3L8P7I3_9ACTN</name>
<keyword evidence="4" id="KW-1185">Reference proteome</keyword>
<dbReference type="PROSITE" id="PS51186">
    <property type="entry name" value="GNAT"/>
    <property type="match status" value="1"/>
</dbReference>
<dbReference type="SUPFAM" id="SSF55729">
    <property type="entry name" value="Acyl-CoA N-acyltransferases (Nat)"/>
    <property type="match status" value="1"/>
</dbReference>
<sequence>MPINDHGQPVGEPVPDWSPRPVVAPVRLVGRTVRVEPLAEEHVADLWQALCVESPPSTWTYLPWGPYSDAAGVRGYVATLLDDPGWVPHVLVVEGRAQGVACYLRNDAPNGVVEVGGIGYGAALQRTVAATEAMYLMARHVFDELGYRRYEWKCDSLNEPSRRAATRLGFGYEGRFRQALVYKGRNRDTDWFAMTDGDWPALRAAYESWLDPGNFDDGGRQRAPLACRTASPDPGTGVTLS</sequence>
<feature type="domain" description="N-acetyltransferase" evidence="2">
    <location>
        <begin position="33"/>
        <end position="188"/>
    </location>
</feature>
<dbReference type="EMBL" id="RDBE01000001">
    <property type="protein sequence ID" value="RLV51104.1"/>
    <property type="molecule type" value="Genomic_DNA"/>
</dbReference>
<dbReference type="RefSeq" id="WP_121804784.1">
    <property type="nucleotide sequence ID" value="NZ_RDBE01000001.1"/>
</dbReference>
<dbReference type="Proteomes" id="UP000281708">
    <property type="component" value="Unassembled WGS sequence"/>
</dbReference>
<gene>
    <name evidence="3" type="ORF">D9V37_04070</name>
</gene>